<dbReference type="EMBL" id="JABZMI010000016">
    <property type="protein sequence ID" value="MBF1163801.1"/>
    <property type="molecule type" value="Genomic_DNA"/>
</dbReference>
<accession>A0A930FY87</accession>
<protein>
    <submittedName>
        <fullName evidence="1">Phage Gp37/Gp68 family protein</fullName>
    </submittedName>
</protein>
<evidence type="ECO:0000313" key="2">
    <source>
        <dbReference type="Proteomes" id="UP000718593"/>
    </source>
</evidence>
<dbReference type="Proteomes" id="UP000718593">
    <property type="component" value="Unassembled WGS sequence"/>
</dbReference>
<organism evidence="1 2">
    <name type="scientific">Dechloromonas agitata</name>
    <dbReference type="NCBI Taxonomy" id="73030"/>
    <lineage>
        <taxon>Bacteria</taxon>
        <taxon>Pseudomonadati</taxon>
        <taxon>Pseudomonadota</taxon>
        <taxon>Betaproteobacteria</taxon>
        <taxon>Rhodocyclales</taxon>
        <taxon>Azonexaceae</taxon>
        <taxon>Dechloromonas</taxon>
    </lineage>
</organism>
<name>A0A930FY87_9RHOO</name>
<reference evidence="1" key="1">
    <citation type="submission" date="2020-04" db="EMBL/GenBank/DDBJ databases">
        <title>Deep metagenomics examines the oral microbiome during advanced dental caries in children, revealing novel taxa and co-occurrences with host molecules.</title>
        <authorList>
            <person name="Baker J.L."/>
            <person name="Morton J.T."/>
            <person name="Dinis M."/>
            <person name="Alvarez R."/>
            <person name="Tran N.C."/>
            <person name="Knight R."/>
            <person name="Edlund A."/>
        </authorList>
    </citation>
    <scope>NUCLEOTIDE SEQUENCE</scope>
    <source>
        <strain evidence="1">JCVI_32_bin.24</strain>
    </source>
</reference>
<sequence length="373" mass="42230">MADKTKIEWSDATWQPITGCSVESPGCTHCYAMKLAGGRLKHHPSRVGLTIDTKNGPVWNGEVRLNDDWLNQPIRWRRRRMIFVCAHSDLFHPSIPDDWIDTVFGIMWACLYGQDGEDGHIFQVLTKRSARMREYLSQDRREHWARAAVHYGGGIDPDGLWDQIMDFEGPHPRIWLGVSVEDQKRADERIPDLLATPAAVRWVSFEPLLGQVDATRVGGDQFGWGRVDAFNGLRYVRANPTEAGAEWQTEPVPRLDWAVVGFESGQNARPGDVAWARLLRDQCEAAGVPFLYKQHGEWISGKFDRRKGKMVCDPTPDHPTGRIFWTNPGEPQVHLWGEADHYWTHASARVGKAEAGRLLDGKIHDGYPVTVVP</sequence>
<gene>
    <name evidence="1" type="ORF">HXL68_02045</name>
</gene>
<dbReference type="Pfam" id="PF07505">
    <property type="entry name" value="DUF5131"/>
    <property type="match status" value="1"/>
</dbReference>
<proteinExistence type="predicted"/>
<dbReference type="InterPro" id="IPR011101">
    <property type="entry name" value="DUF5131"/>
</dbReference>
<comment type="caution">
    <text evidence="1">The sequence shown here is derived from an EMBL/GenBank/DDBJ whole genome shotgun (WGS) entry which is preliminary data.</text>
</comment>
<evidence type="ECO:0000313" key="1">
    <source>
        <dbReference type="EMBL" id="MBF1163801.1"/>
    </source>
</evidence>
<dbReference type="AlphaFoldDB" id="A0A930FY87"/>